<dbReference type="OrthoDB" id="682663at2759"/>
<sequence length="134" mass="15076">MDQKPAIDPSNNEKAIMNGSHSPTFLFHNNGFDSGYNLSDIEMVTIQTKTYTSLKDIFPASTPAITSATGLNSSWHEIPIKNPLLKHAAWAYLQPMSTPTEIEERGFWGKLKERCCGEWGCVGWLKDVVLKVFW</sequence>
<organism evidence="1 2">
    <name type="scientific">Tripterygium wilfordii</name>
    <name type="common">Thunder God vine</name>
    <dbReference type="NCBI Taxonomy" id="458696"/>
    <lineage>
        <taxon>Eukaryota</taxon>
        <taxon>Viridiplantae</taxon>
        <taxon>Streptophyta</taxon>
        <taxon>Embryophyta</taxon>
        <taxon>Tracheophyta</taxon>
        <taxon>Spermatophyta</taxon>
        <taxon>Magnoliopsida</taxon>
        <taxon>eudicotyledons</taxon>
        <taxon>Gunneridae</taxon>
        <taxon>Pentapetalae</taxon>
        <taxon>rosids</taxon>
        <taxon>fabids</taxon>
        <taxon>Celastrales</taxon>
        <taxon>Celastraceae</taxon>
        <taxon>Tripterygium</taxon>
    </lineage>
</organism>
<dbReference type="PANTHER" id="PTHR34569">
    <property type="entry name" value="EXPRESSED PROTEIN"/>
    <property type="match status" value="1"/>
</dbReference>
<reference evidence="1 2" key="1">
    <citation type="journal article" date="2020" name="Nat. Commun.">
        <title>Genome of Tripterygium wilfordii and identification of cytochrome P450 involved in triptolide biosynthesis.</title>
        <authorList>
            <person name="Tu L."/>
            <person name="Su P."/>
            <person name="Zhang Z."/>
            <person name="Gao L."/>
            <person name="Wang J."/>
            <person name="Hu T."/>
            <person name="Zhou J."/>
            <person name="Zhang Y."/>
            <person name="Zhao Y."/>
            <person name="Liu Y."/>
            <person name="Song Y."/>
            <person name="Tong Y."/>
            <person name="Lu Y."/>
            <person name="Yang J."/>
            <person name="Xu C."/>
            <person name="Jia M."/>
            <person name="Peters R.J."/>
            <person name="Huang L."/>
            <person name="Gao W."/>
        </authorList>
    </citation>
    <scope>NUCLEOTIDE SEQUENCE [LARGE SCALE GENOMIC DNA]</scope>
    <source>
        <strain evidence="2">cv. XIE 37</strain>
        <tissue evidence="1">Leaf</tissue>
    </source>
</reference>
<dbReference type="AlphaFoldDB" id="A0A7J7BZ44"/>
<dbReference type="EMBL" id="JAAARO010000022">
    <property type="protein sequence ID" value="KAF5727132.1"/>
    <property type="molecule type" value="Genomic_DNA"/>
</dbReference>
<keyword evidence="2" id="KW-1185">Reference proteome</keyword>
<protein>
    <submittedName>
        <fullName evidence="1">Uncharacterized protein</fullName>
    </submittedName>
</protein>
<dbReference type="Proteomes" id="UP000593562">
    <property type="component" value="Unassembled WGS sequence"/>
</dbReference>
<proteinExistence type="predicted"/>
<name>A0A7J7BZ44_TRIWF</name>
<dbReference type="PANTHER" id="PTHR34569:SF12">
    <property type="entry name" value="TRANSMEMBRANE PROTEIN"/>
    <property type="match status" value="1"/>
</dbReference>
<gene>
    <name evidence="1" type="ORF">HS088_TW22G00819</name>
</gene>
<accession>A0A7J7BZ44</accession>
<evidence type="ECO:0000313" key="2">
    <source>
        <dbReference type="Proteomes" id="UP000593562"/>
    </source>
</evidence>
<comment type="caution">
    <text evidence="1">The sequence shown here is derived from an EMBL/GenBank/DDBJ whole genome shotgun (WGS) entry which is preliminary data.</text>
</comment>
<evidence type="ECO:0000313" key="1">
    <source>
        <dbReference type="EMBL" id="KAF5727132.1"/>
    </source>
</evidence>
<dbReference type="InParanoid" id="A0A7J7BZ44"/>